<sequence length="153" mass="16910">MTYTLDPAGCGMGHDPTGSMPARACSAPPHVLDGRLTAMDVTIYHNPRCSTSRKTLEYLREDGLSPTIIEYLKDTPTKEELRALFDRMGIPVHQGIRTKETEYTELGLSEDTPEDELLDAVVAHPRLLERPIVVTGKGARIARPSINVIDEIL</sequence>
<dbReference type="HOGENOM" id="CLU_116644_0_1_11"/>
<evidence type="ECO:0000256" key="1">
    <source>
        <dbReference type="ARBA" id="ARBA00007198"/>
    </source>
</evidence>
<name>Q8FQG9_COREF</name>
<dbReference type="InterPro" id="IPR006659">
    <property type="entry name" value="Arsenate_reductase"/>
</dbReference>
<keyword evidence="2" id="KW-0560">Oxidoreductase</keyword>
<dbReference type="EMBL" id="BA000035">
    <property type="protein sequence ID" value="BAC17960.1"/>
    <property type="molecule type" value="Genomic_DNA"/>
</dbReference>
<dbReference type="AlphaFoldDB" id="Q8FQG9"/>
<evidence type="ECO:0000256" key="4">
    <source>
        <dbReference type="PROSITE-ProRule" id="PRU01282"/>
    </source>
</evidence>
<dbReference type="CDD" id="cd03034">
    <property type="entry name" value="ArsC_ArsC"/>
    <property type="match status" value="1"/>
</dbReference>
<dbReference type="SUPFAM" id="SSF52833">
    <property type="entry name" value="Thioredoxin-like"/>
    <property type="match status" value="1"/>
</dbReference>
<dbReference type="eggNOG" id="COG1393">
    <property type="taxonomic scope" value="Bacteria"/>
</dbReference>
<dbReference type="KEGG" id="cef:CE1150"/>
<proteinExistence type="inferred from homology"/>
<dbReference type="Gene3D" id="3.40.30.10">
    <property type="entry name" value="Glutaredoxin"/>
    <property type="match status" value="1"/>
</dbReference>
<comment type="similarity">
    <text evidence="1 4">Belongs to the ArsC family.</text>
</comment>
<dbReference type="InterPro" id="IPR006660">
    <property type="entry name" value="Arsenate_reductase-like"/>
</dbReference>
<dbReference type="PANTHER" id="PTHR30041">
    <property type="entry name" value="ARSENATE REDUCTASE"/>
    <property type="match status" value="1"/>
</dbReference>
<protein>
    <recommendedName>
        <fullName evidence="3">arsenate reductase (glutathione/glutaredoxin)</fullName>
        <ecNumber evidence="3">1.20.4.1</ecNumber>
    </recommendedName>
</protein>
<evidence type="ECO:0000313" key="6">
    <source>
        <dbReference type="Proteomes" id="UP000001409"/>
    </source>
</evidence>
<dbReference type="GO" id="GO:0008794">
    <property type="term" value="F:arsenate reductase (glutaredoxin) activity"/>
    <property type="evidence" value="ECO:0007669"/>
    <property type="project" value="UniProtKB-EC"/>
</dbReference>
<dbReference type="PROSITE" id="PS51353">
    <property type="entry name" value="ARSC"/>
    <property type="match status" value="1"/>
</dbReference>
<dbReference type="Proteomes" id="UP000001409">
    <property type="component" value="Chromosome"/>
</dbReference>
<keyword evidence="6" id="KW-1185">Reference proteome</keyword>
<dbReference type="PANTHER" id="PTHR30041:SF5">
    <property type="entry name" value="ARSENATE REDUCTASE-RELATED"/>
    <property type="match status" value="1"/>
</dbReference>
<reference evidence="5 6" key="1">
    <citation type="journal article" date="2003" name="Genome Res.">
        <title>Comparative complete genome sequence analysis of the amino acid replacements responsible for the thermostability of Corynebacterium efficiens.</title>
        <authorList>
            <person name="Nishio Y."/>
            <person name="Nakamura Y."/>
            <person name="Kawarabayasi Y."/>
            <person name="Usuda Y."/>
            <person name="Kimura E."/>
            <person name="Sugimoto S."/>
            <person name="Matsui K."/>
            <person name="Yamagishi A."/>
            <person name="Kikuchi H."/>
            <person name="Ikeo K."/>
            <person name="Gojobori T."/>
        </authorList>
    </citation>
    <scope>NUCLEOTIDE SEQUENCE [LARGE SCALE GENOMIC DNA]</scope>
    <source>
        <strain evidence="6">DSM 44549 / YS-314 / AJ 12310 / JCM 11189 / NBRC 100395</strain>
    </source>
</reference>
<dbReference type="EC" id="1.20.4.1" evidence="3"/>
<evidence type="ECO:0000313" key="5">
    <source>
        <dbReference type="EMBL" id="BAC17960.1"/>
    </source>
</evidence>
<organism evidence="5 6">
    <name type="scientific">Corynebacterium efficiens (strain DSM 44549 / YS-314 / AJ 12310 / JCM 11189 / NBRC 100395)</name>
    <dbReference type="NCBI Taxonomy" id="196164"/>
    <lineage>
        <taxon>Bacteria</taxon>
        <taxon>Bacillati</taxon>
        <taxon>Actinomycetota</taxon>
        <taxon>Actinomycetes</taxon>
        <taxon>Mycobacteriales</taxon>
        <taxon>Corynebacteriaceae</taxon>
        <taxon>Corynebacterium</taxon>
    </lineage>
</organism>
<dbReference type="GO" id="GO:0046685">
    <property type="term" value="P:response to arsenic-containing substance"/>
    <property type="evidence" value="ECO:0007669"/>
    <property type="project" value="TreeGrafter"/>
</dbReference>
<dbReference type="InterPro" id="IPR036249">
    <property type="entry name" value="Thioredoxin-like_sf"/>
</dbReference>
<evidence type="ECO:0000256" key="3">
    <source>
        <dbReference type="ARBA" id="ARBA00038969"/>
    </source>
</evidence>
<dbReference type="NCBIfam" id="TIGR00014">
    <property type="entry name" value="arsC"/>
    <property type="match status" value="1"/>
</dbReference>
<accession>Q8FQG9</accession>
<evidence type="ECO:0000256" key="2">
    <source>
        <dbReference type="ARBA" id="ARBA00023002"/>
    </source>
</evidence>
<dbReference type="Pfam" id="PF03960">
    <property type="entry name" value="ArsC"/>
    <property type="match status" value="1"/>
</dbReference>
<dbReference type="STRING" id="196164.gene:10741558"/>